<dbReference type="Proteomes" id="UP000663850">
    <property type="component" value="Unassembled WGS sequence"/>
</dbReference>
<dbReference type="PANTHER" id="PTHR46140">
    <property type="entry name" value="VACUOLAR TRANSPORTER CHAPERONE 1-RELATED"/>
    <property type="match status" value="1"/>
</dbReference>
<name>A0A8H3CFZ5_9AGAM</name>
<comment type="caution">
    <text evidence="9">The sequence shown here is derived from an EMBL/GenBank/DDBJ whole genome shotgun (WGS) entry which is preliminary data.</text>
</comment>
<feature type="region of interest" description="Disordered" evidence="5">
    <location>
        <begin position="177"/>
        <end position="224"/>
    </location>
</feature>
<evidence type="ECO:0000259" key="8">
    <source>
        <dbReference type="Pfam" id="PF09359"/>
    </source>
</evidence>
<gene>
    <name evidence="9" type="ORF">RDB_LOCUS77987</name>
</gene>
<dbReference type="InterPro" id="IPR051572">
    <property type="entry name" value="VTC_Complex_Subunit"/>
</dbReference>
<evidence type="ECO:0000256" key="1">
    <source>
        <dbReference type="ARBA" id="ARBA00004127"/>
    </source>
</evidence>
<evidence type="ECO:0000313" key="9">
    <source>
        <dbReference type="EMBL" id="CAE6484019.1"/>
    </source>
</evidence>
<feature type="region of interest" description="Disordered" evidence="5">
    <location>
        <begin position="332"/>
        <end position="351"/>
    </location>
</feature>
<evidence type="ECO:0008006" key="11">
    <source>
        <dbReference type="Google" id="ProtNLM"/>
    </source>
</evidence>
<evidence type="ECO:0000256" key="5">
    <source>
        <dbReference type="SAM" id="MobiDB-lite"/>
    </source>
</evidence>
<feature type="domain" description="VTC" evidence="8">
    <location>
        <begin position="4"/>
        <end position="155"/>
    </location>
</feature>
<feature type="non-terminal residue" evidence="9">
    <location>
        <position position="1"/>
    </location>
</feature>
<dbReference type="GO" id="GO:0033254">
    <property type="term" value="C:vacuolar transporter chaperone complex"/>
    <property type="evidence" value="ECO:0007669"/>
    <property type="project" value="TreeGrafter"/>
</dbReference>
<evidence type="ECO:0000256" key="2">
    <source>
        <dbReference type="ARBA" id="ARBA00022692"/>
    </source>
</evidence>
<dbReference type="Gene3D" id="3.20.100.30">
    <property type="entry name" value="VTC, catalytic tunnel domain"/>
    <property type="match status" value="2"/>
</dbReference>
<dbReference type="Pfam" id="PF09359">
    <property type="entry name" value="VTC"/>
    <property type="match status" value="1"/>
</dbReference>
<protein>
    <recommendedName>
        <fullName evidence="11">Vacuolar transporter chaperone 4</fullName>
    </recommendedName>
</protein>
<dbReference type="AlphaFoldDB" id="A0A8H3CFZ5"/>
<keyword evidence="3 6" id="KW-1133">Transmembrane helix</keyword>
<organism evidence="9 10">
    <name type="scientific">Rhizoctonia solani</name>
    <dbReference type="NCBI Taxonomy" id="456999"/>
    <lineage>
        <taxon>Eukaryota</taxon>
        <taxon>Fungi</taxon>
        <taxon>Dikarya</taxon>
        <taxon>Basidiomycota</taxon>
        <taxon>Agaricomycotina</taxon>
        <taxon>Agaricomycetes</taxon>
        <taxon>Cantharellales</taxon>
        <taxon>Ceratobasidiaceae</taxon>
        <taxon>Rhizoctonia</taxon>
    </lineage>
</organism>
<feature type="domain" description="DUF202" evidence="7">
    <location>
        <begin position="376"/>
        <end position="438"/>
    </location>
</feature>
<dbReference type="EMBL" id="CAJMWZ010004079">
    <property type="protein sequence ID" value="CAE6484019.1"/>
    <property type="molecule type" value="Genomic_DNA"/>
</dbReference>
<accession>A0A8H3CFZ5</accession>
<dbReference type="GO" id="GO:0000329">
    <property type="term" value="C:fungal-type vacuole membrane"/>
    <property type="evidence" value="ECO:0007669"/>
    <property type="project" value="TreeGrafter"/>
</dbReference>
<reference evidence="9" key="1">
    <citation type="submission" date="2021-01" db="EMBL/GenBank/DDBJ databases">
        <authorList>
            <person name="Kaushik A."/>
        </authorList>
    </citation>
    <scope>NUCLEOTIDE SEQUENCE</scope>
    <source>
        <strain evidence="9">Type strain: AG8-Rh-89/</strain>
    </source>
</reference>
<evidence type="ECO:0000313" key="10">
    <source>
        <dbReference type="Proteomes" id="UP000663850"/>
    </source>
</evidence>
<feature type="transmembrane region" description="Helical" evidence="6">
    <location>
        <begin position="412"/>
        <end position="437"/>
    </location>
</feature>
<dbReference type="InterPro" id="IPR018966">
    <property type="entry name" value="VTC_domain"/>
</dbReference>
<feature type="transmembrane region" description="Helical" evidence="6">
    <location>
        <begin position="458"/>
        <end position="477"/>
    </location>
</feature>
<comment type="subcellular location">
    <subcellularLocation>
        <location evidence="1">Endomembrane system</location>
        <topology evidence="1">Multi-pass membrane protein</topology>
    </subcellularLocation>
</comment>
<dbReference type="PANTHER" id="PTHR46140:SF1">
    <property type="entry name" value="VACUOLAR TRANSPORTER CHAPERONE COMPLEX SUBUNIT 4-RELATED"/>
    <property type="match status" value="1"/>
</dbReference>
<keyword evidence="2 6" id="KW-0812">Transmembrane</keyword>
<dbReference type="GO" id="GO:0006799">
    <property type="term" value="P:polyphosphate biosynthetic process"/>
    <property type="evidence" value="ECO:0007669"/>
    <property type="project" value="UniProtKB-ARBA"/>
</dbReference>
<feature type="transmembrane region" description="Helical" evidence="6">
    <location>
        <begin position="385"/>
        <end position="406"/>
    </location>
</feature>
<feature type="compositionally biased region" description="Polar residues" evidence="5">
    <location>
        <begin position="189"/>
        <end position="201"/>
    </location>
</feature>
<dbReference type="InterPro" id="IPR003807">
    <property type="entry name" value="DUF202"/>
</dbReference>
<feature type="compositionally biased region" description="Acidic residues" evidence="5">
    <location>
        <begin position="333"/>
        <end position="345"/>
    </location>
</feature>
<dbReference type="Pfam" id="PF02656">
    <property type="entry name" value="DUF202"/>
    <property type="match status" value="1"/>
</dbReference>
<feature type="compositionally biased region" description="Polar residues" evidence="5">
    <location>
        <begin position="263"/>
        <end position="272"/>
    </location>
</feature>
<proteinExistence type="predicted"/>
<evidence type="ECO:0000259" key="7">
    <source>
        <dbReference type="Pfam" id="PF02656"/>
    </source>
</evidence>
<sequence length="481" mass="54762">HREDWTGEKSVKERFPIKEDKVNAFLRGEYTMDEEFRALVKKVVRSFYNRTAFQLPGDARVRISLDTELTMVREDSWDGEVRSGDNWRRPDAGIDFPFPNVPDRDKEIFNYGVLEVKLQTQLGQEPPQWVRDLVSSHLVESVPKFSKFIHGCATLLPNRVDLVPFWLPQMEADIRKPDTGNVAIGRPISTATSPESHTPASESDPVLRYTEPVSEGEEDEMRDYGVAQDEASLARIDAKAVAEAIKERQAELERQKLEELQNNKRPTPQGRLTSIPEPELADDEDDERTPFLRRRRSSQPAERPKGLSINPLAPSKAFDTNFKSALKRQNVEIPEEDEQDEPAPEQEERRDETEYVRHFIAQPGKKIAVPVRVEPKVYFANERTFLKWLQFGVLVGTVATTLLNFSKPGDNVAFYSAICFTFASLLAIAYAGVIFVIRALKLRAHEVSEWYYDRYGPTVLSVVLLASIITNLGMRLAEDGL</sequence>
<dbReference type="InterPro" id="IPR042267">
    <property type="entry name" value="VTC_sf"/>
</dbReference>
<dbReference type="GO" id="GO:0012505">
    <property type="term" value="C:endomembrane system"/>
    <property type="evidence" value="ECO:0007669"/>
    <property type="project" value="UniProtKB-SubCell"/>
</dbReference>
<evidence type="ECO:0000256" key="4">
    <source>
        <dbReference type="ARBA" id="ARBA00023136"/>
    </source>
</evidence>
<feature type="region of interest" description="Disordered" evidence="5">
    <location>
        <begin position="256"/>
        <end position="315"/>
    </location>
</feature>
<evidence type="ECO:0000256" key="3">
    <source>
        <dbReference type="ARBA" id="ARBA00022989"/>
    </source>
</evidence>
<evidence type="ECO:0000256" key="6">
    <source>
        <dbReference type="SAM" id="Phobius"/>
    </source>
</evidence>
<keyword evidence="4 6" id="KW-0472">Membrane</keyword>